<dbReference type="PANTHER" id="PTHR21405">
    <property type="entry name" value="CDNA SEQUENCE BC021608"/>
    <property type="match status" value="1"/>
</dbReference>
<dbReference type="EMBL" id="MU006291">
    <property type="protein sequence ID" value="KAF2855270.1"/>
    <property type="molecule type" value="Genomic_DNA"/>
</dbReference>
<dbReference type="OrthoDB" id="539634at2759"/>
<dbReference type="PANTHER" id="PTHR21405:SF0">
    <property type="entry name" value="TETRATRICOPEPTIDE REPEAT PROTEIN 36"/>
    <property type="match status" value="1"/>
</dbReference>
<name>A0A6A7BIJ2_9PLEO</name>
<dbReference type="AlphaFoldDB" id="A0A6A7BIJ2"/>
<keyword evidence="4" id="KW-1185">Reference proteome</keyword>
<dbReference type="GO" id="GO:0006570">
    <property type="term" value="P:tyrosine metabolic process"/>
    <property type="evidence" value="ECO:0007669"/>
    <property type="project" value="TreeGrafter"/>
</dbReference>
<reference evidence="3" key="1">
    <citation type="submission" date="2020-01" db="EMBL/GenBank/DDBJ databases">
        <authorList>
            <consortium name="DOE Joint Genome Institute"/>
            <person name="Haridas S."/>
            <person name="Albert R."/>
            <person name="Binder M."/>
            <person name="Bloem J."/>
            <person name="Labutti K."/>
            <person name="Salamov A."/>
            <person name="Andreopoulos B."/>
            <person name="Baker S.E."/>
            <person name="Barry K."/>
            <person name="Bills G."/>
            <person name="Bluhm B.H."/>
            <person name="Cannon C."/>
            <person name="Castanera R."/>
            <person name="Culley D.E."/>
            <person name="Daum C."/>
            <person name="Ezra D."/>
            <person name="Gonzalez J.B."/>
            <person name="Henrissat B."/>
            <person name="Kuo A."/>
            <person name="Liang C."/>
            <person name="Lipzen A."/>
            <person name="Lutzoni F."/>
            <person name="Magnuson J."/>
            <person name="Mondo S."/>
            <person name="Nolan M."/>
            <person name="Ohm R."/>
            <person name="Pangilinan J."/>
            <person name="Park H.-J."/>
            <person name="Ramirez L."/>
            <person name="Alfaro M."/>
            <person name="Sun H."/>
            <person name="Tritt A."/>
            <person name="Yoshinaga Y."/>
            <person name="Zwiers L.-H."/>
            <person name="Turgeon B.G."/>
            <person name="Goodwin S.B."/>
            <person name="Spatafora J.W."/>
            <person name="Crous P.W."/>
            <person name="Grigoriev I.V."/>
        </authorList>
    </citation>
    <scope>NUCLEOTIDE SEQUENCE</scope>
    <source>
        <strain evidence="3">IPT5</strain>
    </source>
</reference>
<protein>
    <submittedName>
        <fullName evidence="3">Uncharacterized protein</fullName>
    </submittedName>
</protein>
<feature type="region of interest" description="Disordered" evidence="2">
    <location>
        <begin position="27"/>
        <end position="55"/>
    </location>
</feature>
<dbReference type="Proteomes" id="UP000799423">
    <property type="component" value="Unassembled WGS sequence"/>
</dbReference>
<comment type="similarity">
    <text evidence="1">Belongs to the TTC36 family.</text>
</comment>
<accession>A0A6A7BIJ2</accession>
<evidence type="ECO:0000256" key="1">
    <source>
        <dbReference type="ARBA" id="ARBA00006995"/>
    </source>
</evidence>
<evidence type="ECO:0000313" key="4">
    <source>
        <dbReference type="Proteomes" id="UP000799423"/>
    </source>
</evidence>
<proteinExistence type="inferred from homology"/>
<dbReference type="InterPro" id="IPR038906">
    <property type="entry name" value="TTC36"/>
</dbReference>
<organism evidence="3 4">
    <name type="scientific">Plenodomus tracheiphilus IPT5</name>
    <dbReference type="NCBI Taxonomy" id="1408161"/>
    <lineage>
        <taxon>Eukaryota</taxon>
        <taxon>Fungi</taxon>
        <taxon>Dikarya</taxon>
        <taxon>Ascomycota</taxon>
        <taxon>Pezizomycotina</taxon>
        <taxon>Dothideomycetes</taxon>
        <taxon>Pleosporomycetidae</taxon>
        <taxon>Pleosporales</taxon>
        <taxon>Pleosporineae</taxon>
        <taxon>Leptosphaeriaceae</taxon>
        <taxon>Plenodomus</taxon>
    </lineage>
</organism>
<gene>
    <name evidence="3" type="ORF">T440DRAFT_207382</name>
</gene>
<evidence type="ECO:0000256" key="2">
    <source>
        <dbReference type="SAM" id="MobiDB-lite"/>
    </source>
</evidence>
<evidence type="ECO:0000313" key="3">
    <source>
        <dbReference type="EMBL" id="KAF2855270.1"/>
    </source>
</evidence>
<sequence length="242" mass="26589">MAVDVPNPTTLSPNDKRILDALFDPETLPSSVSRSKDAASINPSLPPHPTIPSSHLSTLEAQQSDIVKQLSSSSSTENMDAAIKRLDRTIADWPTYSSAYVNRAMVRRLRIEATLQPTENIFNTPASDIGALFTDLTRAIHNALPPSSLNAPVSPHQTRILRTAYSHRAFLYLKAAETETPLNGREKSELEELASKDFAAAARYGDEVAREMSVRTNPYAKMCGAIVRNALREEREADEMGV</sequence>